<accession>A0A0S2HW47</accession>
<evidence type="ECO:0000313" key="2">
    <source>
        <dbReference type="Proteomes" id="UP000064893"/>
    </source>
</evidence>
<dbReference type="KEGG" id="blq:L21SP5_00614"/>
<sequence>MIILKTVTYESKLLEFQNGQALFLKFYYQAHLKTGRFLAETIYISGLHIISLLLRKSNSHRSKAGGPNDPTTLFEKP</sequence>
<name>A0A0S2HW47_9BACT</name>
<gene>
    <name evidence="1" type="ORF">L21SP5_00614</name>
</gene>
<protein>
    <submittedName>
        <fullName evidence="1">Uncharacterized protein</fullName>
    </submittedName>
</protein>
<dbReference type="Proteomes" id="UP000064893">
    <property type="component" value="Chromosome"/>
</dbReference>
<dbReference type="EMBL" id="CP013118">
    <property type="protein sequence ID" value="ALO14286.1"/>
    <property type="molecule type" value="Genomic_DNA"/>
</dbReference>
<dbReference type="STRING" id="1307839.L21SP5_00614"/>
<dbReference type="AlphaFoldDB" id="A0A0S2HW47"/>
<keyword evidence="2" id="KW-1185">Reference proteome</keyword>
<organism evidence="1 2">
    <name type="scientific">Salinivirga cyanobacteriivorans</name>
    <dbReference type="NCBI Taxonomy" id="1307839"/>
    <lineage>
        <taxon>Bacteria</taxon>
        <taxon>Pseudomonadati</taxon>
        <taxon>Bacteroidota</taxon>
        <taxon>Bacteroidia</taxon>
        <taxon>Bacteroidales</taxon>
        <taxon>Salinivirgaceae</taxon>
        <taxon>Salinivirga</taxon>
    </lineage>
</organism>
<evidence type="ECO:0000313" key="1">
    <source>
        <dbReference type="EMBL" id="ALO14286.1"/>
    </source>
</evidence>
<proteinExistence type="predicted"/>
<reference evidence="1 2" key="1">
    <citation type="submission" date="2015-11" db="EMBL/GenBank/DDBJ databases">
        <title>Description and complete genome sequence of a novel strain predominating in hypersaline microbial mats and representing a new family of the Bacteriodetes phylum.</title>
        <authorList>
            <person name="Spring S."/>
            <person name="Bunk B."/>
            <person name="Sproer C."/>
            <person name="Klenk H.-P."/>
        </authorList>
    </citation>
    <scope>NUCLEOTIDE SEQUENCE [LARGE SCALE GENOMIC DNA]</scope>
    <source>
        <strain evidence="1 2">L21-Spi-D4</strain>
    </source>
</reference>